<reference evidence="5 7" key="1">
    <citation type="submission" date="2016-11" db="EMBL/GenBank/DDBJ databases">
        <title>Trade-off between light-utilization and light-protection in marine flavobacteria.</title>
        <authorList>
            <person name="Kumagai Y."/>
        </authorList>
    </citation>
    <scope>NUCLEOTIDE SEQUENCE [LARGE SCALE GENOMIC DNA]</scope>
    <source>
        <strain evidence="5 7">NBRC 107741</strain>
    </source>
</reference>
<feature type="chain" id="PRO_5036322426" evidence="4">
    <location>
        <begin position="19"/>
        <end position="168"/>
    </location>
</feature>
<gene>
    <name evidence="6" type="ORF">BST85_11990</name>
    <name evidence="5" type="ORF">BST85_14015</name>
</gene>
<evidence type="ECO:0000313" key="7">
    <source>
        <dbReference type="Proteomes" id="UP000239800"/>
    </source>
</evidence>
<proteinExistence type="inferred from homology"/>
<protein>
    <submittedName>
        <fullName evidence="5">DinB family protein</fullName>
    </submittedName>
</protein>
<dbReference type="InterPro" id="IPR007837">
    <property type="entry name" value="DinB"/>
</dbReference>
<sequence length="168" mass="18980">MKRLTTLIMLTMSTLSQAQPTTVKEAFLEKWENSATYLLDLARSMPADKYSFNPTERQMSFAEQLVHIQGNMQWLGSSHFGMTETAKAAAEDKKQIIIDKLEQSFTAVGSAVKAFPEDELAETVDFFAGPKSKLQMLNLLQDHLTHHRGQLVVYLNLNGIEPPRYSGW</sequence>
<dbReference type="RefSeq" id="WP_104813481.1">
    <property type="nucleotide sequence ID" value="NZ_MQUB01000001.1"/>
</dbReference>
<evidence type="ECO:0000313" key="6">
    <source>
        <dbReference type="EMBL" id="PQB05536.1"/>
    </source>
</evidence>
<evidence type="ECO:0000313" key="5">
    <source>
        <dbReference type="EMBL" id="PQB02959.1"/>
    </source>
</evidence>
<comment type="similarity">
    <text evidence="1">Belongs to the DinB family.</text>
</comment>
<feature type="binding site" evidence="3">
    <location>
        <position position="67"/>
    </location>
    <ligand>
        <name>a divalent metal cation</name>
        <dbReference type="ChEBI" id="CHEBI:60240"/>
    </ligand>
</feature>
<keyword evidence="2 3" id="KW-0479">Metal-binding</keyword>
<feature type="binding site" evidence="3">
    <location>
        <position position="147"/>
    </location>
    <ligand>
        <name>a divalent metal cation</name>
        <dbReference type="ChEBI" id="CHEBI:60240"/>
    </ligand>
</feature>
<dbReference type="Pfam" id="PF05163">
    <property type="entry name" value="DinB"/>
    <property type="match status" value="1"/>
</dbReference>
<evidence type="ECO:0000256" key="1">
    <source>
        <dbReference type="ARBA" id="ARBA00008635"/>
    </source>
</evidence>
<dbReference type="GO" id="GO:0046872">
    <property type="term" value="F:metal ion binding"/>
    <property type="evidence" value="ECO:0007669"/>
    <property type="project" value="UniProtKB-KW"/>
</dbReference>
<dbReference type="AlphaFoldDB" id="A0A2S7KK17"/>
<dbReference type="OrthoDB" id="119432at2"/>
<dbReference type="Gene3D" id="1.20.120.450">
    <property type="entry name" value="dinb family like domain"/>
    <property type="match status" value="1"/>
</dbReference>
<dbReference type="SUPFAM" id="SSF109854">
    <property type="entry name" value="DinB/YfiT-like putative metalloenzymes"/>
    <property type="match status" value="1"/>
</dbReference>
<feature type="binding site" evidence="3">
    <location>
        <position position="143"/>
    </location>
    <ligand>
        <name>a divalent metal cation</name>
        <dbReference type="ChEBI" id="CHEBI:60240"/>
    </ligand>
</feature>
<keyword evidence="7" id="KW-1185">Reference proteome</keyword>
<keyword evidence="4" id="KW-0732">Signal</keyword>
<organism evidence="5 7">
    <name type="scientific">Aureitalea marina</name>
    <dbReference type="NCBI Taxonomy" id="930804"/>
    <lineage>
        <taxon>Bacteria</taxon>
        <taxon>Pseudomonadati</taxon>
        <taxon>Bacteroidota</taxon>
        <taxon>Flavobacteriia</taxon>
        <taxon>Flavobacteriales</taxon>
        <taxon>Flavobacteriaceae</taxon>
        <taxon>Aureitalea</taxon>
    </lineage>
</organism>
<dbReference type="EMBL" id="MQUB01000002">
    <property type="protein sequence ID" value="PQB02959.1"/>
    <property type="molecule type" value="Genomic_DNA"/>
</dbReference>
<dbReference type="EMBL" id="MQUB01000001">
    <property type="protein sequence ID" value="PQB05536.1"/>
    <property type="molecule type" value="Genomic_DNA"/>
</dbReference>
<accession>A0A2S7KK17</accession>
<evidence type="ECO:0000256" key="2">
    <source>
        <dbReference type="ARBA" id="ARBA00022723"/>
    </source>
</evidence>
<dbReference type="Proteomes" id="UP000239800">
    <property type="component" value="Unassembled WGS sequence"/>
</dbReference>
<name>A0A2S7KK17_9FLAO</name>
<dbReference type="InterPro" id="IPR034660">
    <property type="entry name" value="DinB/YfiT-like"/>
</dbReference>
<feature type="signal peptide" evidence="4">
    <location>
        <begin position="1"/>
        <end position="18"/>
    </location>
</feature>
<evidence type="ECO:0000256" key="3">
    <source>
        <dbReference type="PIRSR" id="PIRSR607837-1"/>
    </source>
</evidence>
<comment type="caution">
    <text evidence="5">The sequence shown here is derived from an EMBL/GenBank/DDBJ whole genome shotgun (WGS) entry which is preliminary data.</text>
</comment>
<evidence type="ECO:0000256" key="4">
    <source>
        <dbReference type="SAM" id="SignalP"/>
    </source>
</evidence>